<organism evidence="4 5">
    <name type="scientific">Massilia agilis</name>
    <dbReference type="NCBI Taxonomy" id="1811226"/>
    <lineage>
        <taxon>Bacteria</taxon>
        <taxon>Pseudomonadati</taxon>
        <taxon>Pseudomonadota</taxon>
        <taxon>Betaproteobacteria</taxon>
        <taxon>Burkholderiales</taxon>
        <taxon>Oxalobacteraceae</taxon>
        <taxon>Telluria group</taxon>
        <taxon>Massilia</taxon>
    </lineage>
</organism>
<evidence type="ECO:0000256" key="2">
    <source>
        <dbReference type="SAM" id="SignalP"/>
    </source>
</evidence>
<feature type="signal peptide" evidence="2">
    <location>
        <begin position="1"/>
        <end position="18"/>
    </location>
</feature>
<dbReference type="EMBL" id="JANUHB010000004">
    <property type="protein sequence ID" value="MCS0809638.1"/>
    <property type="molecule type" value="Genomic_DNA"/>
</dbReference>
<evidence type="ECO:0000259" key="3">
    <source>
        <dbReference type="Pfam" id="PF00149"/>
    </source>
</evidence>
<gene>
    <name evidence="4" type="ORF">NX774_17080</name>
</gene>
<dbReference type="Proteomes" id="UP001206126">
    <property type="component" value="Unassembled WGS sequence"/>
</dbReference>
<dbReference type="SUPFAM" id="SSF56300">
    <property type="entry name" value="Metallo-dependent phosphatases"/>
    <property type="match status" value="1"/>
</dbReference>
<accession>A0ABT2DE82</accession>
<evidence type="ECO:0000313" key="5">
    <source>
        <dbReference type="Proteomes" id="UP001206126"/>
    </source>
</evidence>
<keyword evidence="1 2" id="KW-0732">Signal</keyword>
<evidence type="ECO:0000313" key="4">
    <source>
        <dbReference type="EMBL" id="MCS0809638.1"/>
    </source>
</evidence>
<dbReference type="Gene3D" id="3.60.21.10">
    <property type="match status" value="1"/>
</dbReference>
<sequence length="291" mass="31506">MRLAFALAAAFVAAGAHAAPAPTVYAAGDIARCPHPDTRFSGAAETAAVVAAGLAADPGAVVLTLGDHTYPRGRPEEYSACYGPTWGRFRDRTYPAPGNREYATGRGKPYFDYFGQRAGRGYYSFDLGGWHLVSLDSDLSGAAMAAQLAWLRDDLAAHPARCTLAYWHHPLYSSGGHGNVAIMHDAWNLLYKAGAELVLSGHDHDYERFAPQDADGRLDQARGIRQFVVGTGGAFATPFLWPAANSQFRENNRYGVLRLRLFDGGYEWRFMPVAGTQEQGPEPDHGSGTCH</sequence>
<reference evidence="4 5" key="1">
    <citation type="submission" date="2022-08" db="EMBL/GenBank/DDBJ databases">
        <title>Reclassification of Massilia species as members of the genera Telluria, Duganella, Pseudoduganella, Mokoshia gen. nov. and Zemynaea gen. nov. using orthogonal and non-orthogonal genome-based approaches.</title>
        <authorList>
            <person name="Bowman J.P."/>
        </authorList>
    </citation>
    <scope>NUCLEOTIDE SEQUENCE [LARGE SCALE GENOMIC DNA]</scope>
    <source>
        <strain evidence="4 5">JCM 31605</strain>
    </source>
</reference>
<evidence type="ECO:0000256" key="1">
    <source>
        <dbReference type="ARBA" id="ARBA00022729"/>
    </source>
</evidence>
<proteinExistence type="predicted"/>
<dbReference type="InterPro" id="IPR039331">
    <property type="entry name" value="PAPs-like"/>
</dbReference>
<keyword evidence="5" id="KW-1185">Reference proteome</keyword>
<dbReference type="InterPro" id="IPR029052">
    <property type="entry name" value="Metallo-depent_PP-like"/>
</dbReference>
<dbReference type="PANTHER" id="PTHR22953">
    <property type="entry name" value="ACID PHOSPHATASE RELATED"/>
    <property type="match status" value="1"/>
</dbReference>
<protein>
    <submittedName>
        <fullName evidence="4">Metallophosphoesterase</fullName>
    </submittedName>
</protein>
<feature type="chain" id="PRO_5047411289" evidence="2">
    <location>
        <begin position="19"/>
        <end position="291"/>
    </location>
</feature>
<dbReference type="InterPro" id="IPR004843">
    <property type="entry name" value="Calcineurin-like_PHP"/>
</dbReference>
<dbReference type="PANTHER" id="PTHR22953:SF153">
    <property type="entry name" value="PURPLE ACID PHOSPHATASE"/>
    <property type="match status" value="1"/>
</dbReference>
<name>A0ABT2DE82_9BURK</name>
<feature type="domain" description="Calcineurin-like phosphoesterase" evidence="3">
    <location>
        <begin position="26"/>
        <end position="206"/>
    </location>
</feature>
<dbReference type="RefSeq" id="WP_258823461.1">
    <property type="nucleotide sequence ID" value="NZ_JANUHB010000004.1"/>
</dbReference>
<dbReference type="Pfam" id="PF00149">
    <property type="entry name" value="Metallophos"/>
    <property type="match status" value="1"/>
</dbReference>
<comment type="caution">
    <text evidence="4">The sequence shown here is derived from an EMBL/GenBank/DDBJ whole genome shotgun (WGS) entry which is preliminary data.</text>
</comment>